<comment type="caution">
    <text evidence="12">Lacks conserved residue(s) required for the propagation of feature annotation.</text>
</comment>
<proteinExistence type="inferred from homology"/>
<dbReference type="GO" id="GO:0005524">
    <property type="term" value="F:ATP binding"/>
    <property type="evidence" value="ECO:0007669"/>
    <property type="project" value="UniProtKB-KW"/>
</dbReference>
<feature type="binding site" evidence="12">
    <location>
        <position position="519"/>
    </location>
    <ligand>
        <name>AMP</name>
        <dbReference type="ChEBI" id="CHEBI:456215"/>
    </ligand>
</feature>
<dbReference type="OrthoDB" id="9806925at2"/>
<feature type="domain" description="YjeF C-terminal" evidence="14">
    <location>
        <begin position="273"/>
        <end position="607"/>
    </location>
</feature>
<dbReference type="PROSITE" id="PS51383">
    <property type="entry name" value="YJEF_C_3"/>
    <property type="match status" value="1"/>
</dbReference>
<keyword evidence="6 12" id="KW-0521">NADP</keyword>
<dbReference type="Pfam" id="PF03853">
    <property type="entry name" value="YjeF_N"/>
    <property type="match status" value="1"/>
</dbReference>
<dbReference type="SUPFAM" id="SSF53613">
    <property type="entry name" value="Ribokinase-like"/>
    <property type="match status" value="1"/>
</dbReference>
<dbReference type="PROSITE" id="PS51385">
    <property type="entry name" value="YJEF_N"/>
    <property type="match status" value="1"/>
</dbReference>
<dbReference type="AlphaFoldDB" id="A0A087EB93"/>
<dbReference type="Gene3D" id="3.40.50.10260">
    <property type="entry name" value="YjeF N-terminal domain"/>
    <property type="match status" value="1"/>
</dbReference>
<dbReference type="PANTHER" id="PTHR12592:SF0">
    <property type="entry name" value="ATP-DEPENDENT (S)-NAD(P)H-HYDRATE DEHYDRATASE"/>
    <property type="match status" value="1"/>
</dbReference>
<dbReference type="Pfam" id="PF01256">
    <property type="entry name" value="Carb_kinase"/>
    <property type="match status" value="1"/>
</dbReference>
<comment type="caution">
    <text evidence="16">The sequence shown here is derived from an EMBL/GenBank/DDBJ whole genome shotgun (WGS) entry which is preliminary data.</text>
</comment>
<comment type="similarity">
    <text evidence="2">In the N-terminal section; belongs to the NnrE/AIBP family.</text>
</comment>
<keyword evidence="16" id="KW-0808">Transferase</keyword>
<dbReference type="GO" id="GO:0046496">
    <property type="term" value="P:nicotinamide nucleotide metabolic process"/>
    <property type="evidence" value="ECO:0007669"/>
    <property type="project" value="UniProtKB-UniRule"/>
</dbReference>
<comment type="function">
    <text evidence="12">Catalyzes the dehydration of the S-form of NAD(P)HX at the expense of ADP, which is converted to AMP. Together with NAD(P)HX epimerase, which catalyzes the epimerization of the S- and R-forms, the enzyme allows the repair of both epimers of NAD(P)HX, a damaged form of NAD(P)H that is a result of enzymatic or heat-dependent hydration.</text>
</comment>
<dbReference type="InterPro" id="IPR000631">
    <property type="entry name" value="CARKD"/>
</dbReference>
<evidence type="ECO:0000256" key="1">
    <source>
        <dbReference type="ARBA" id="ARBA00001958"/>
    </source>
</evidence>
<comment type="catalytic activity">
    <reaction evidence="10 12">
        <text>(6S)-NADHX + ADP = AMP + phosphate + NADH + H(+)</text>
        <dbReference type="Rhea" id="RHEA:32223"/>
        <dbReference type="ChEBI" id="CHEBI:15378"/>
        <dbReference type="ChEBI" id="CHEBI:43474"/>
        <dbReference type="ChEBI" id="CHEBI:57945"/>
        <dbReference type="ChEBI" id="CHEBI:64074"/>
        <dbReference type="ChEBI" id="CHEBI:456215"/>
        <dbReference type="ChEBI" id="CHEBI:456216"/>
        <dbReference type="EC" id="4.2.1.136"/>
    </reaction>
</comment>
<dbReference type="InterPro" id="IPR004443">
    <property type="entry name" value="YjeF_N_dom"/>
</dbReference>
<evidence type="ECO:0000256" key="7">
    <source>
        <dbReference type="ARBA" id="ARBA00023027"/>
    </source>
</evidence>
<feature type="binding site" evidence="12">
    <location>
        <position position="444"/>
    </location>
    <ligand>
        <name>(6S)-NADPHX</name>
        <dbReference type="ChEBI" id="CHEBI:64076"/>
    </ligand>
</feature>
<sequence length="609" mass="62596">MERNTEDSERLNTLLHSAYDVDTVRAMERPLLDRDMPLMRMAARAAASTALQMLADADLDVAESQIALLAGAGDNGGDGLYAAADLARDGAAVTAIAVGRALHDEAFAAFVQAGGKVLVLDPQSDIPGCASGFSAGEAGERLHTAITLASQSDLLLDAMTGIGIHGSLRGIPSTLAKSLGLDGDLPSEPAIHDPQTIYDRDTPLVLAIDTPSGIDIDEGTLSGPYIPADATVMFGALKPCAMLPPAAYACGAITLVDFEFDIDEQQPAIESADDGLARQAIRLPHLDDAKYSRGVVGLITGSARFPGAAVLGAEAAARTNTGMIRYLGPQRAQNMVLTAVPEAVIGKGHVQSWVVGSGVPTASADETGIDAQRSTIAALLAHYSTGDELSGDAEPAPTTHDDADSPQDDPSTIEAYDMPAICVDAGALDLLPAHVPPQVVITPHAGELADLLADLGEDIDRAQVQAEPWRWAQRAHDITGATVLLKGAITIVVGDDGDGGTRTLVSGSAPAWLATAGAGDVLAGITGALLAQQDGLLQQDSSLCVEVAAAAAYVHGMAAGIASNSDQQGWQTPQVFGMPPVVAEDNAGHPIVASDVVRTIGEALEELLS</sequence>
<feature type="binding site" evidence="12">
    <location>
        <position position="308"/>
    </location>
    <ligand>
        <name>(6S)-NADPHX</name>
        <dbReference type="ChEBI" id="CHEBI:64076"/>
    </ligand>
</feature>
<evidence type="ECO:0000256" key="8">
    <source>
        <dbReference type="ARBA" id="ARBA00023239"/>
    </source>
</evidence>
<feature type="region of interest" description="Disordered" evidence="13">
    <location>
        <begin position="387"/>
        <end position="410"/>
    </location>
</feature>
<keyword evidence="16" id="KW-0418">Kinase</keyword>
<comment type="catalytic activity">
    <reaction evidence="11 12">
        <text>(6S)-NADPHX + ADP = AMP + phosphate + NADPH + H(+)</text>
        <dbReference type="Rhea" id="RHEA:32235"/>
        <dbReference type="ChEBI" id="CHEBI:15378"/>
        <dbReference type="ChEBI" id="CHEBI:43474"/>
        <dbReference type="ChEBI" id="CHEBI:57783"/>
        <dbReference type="ChEBI" id="CHEBI:64076"/>
        <dbReference type="ChEBI" id="CHEBI:456215"/>
        <dbReference type="ChEBI" id="CHEBI:456216"/>
        <dbReference type="EC" id="4.2.1.136"/>
    </reaction>
</comment>
<dbReference type="CDD" id="cd01171">
    <property type="entry name" value="YXKO-related"/>
    <property type="match status" value="1"/>
</dbReference>
<dbReference type="EC" id="4.2.1.136" evidence="12"/>
<evidence type="ECO:0000256" key="3">
    <source>
        <dbReference type="ARBA" id="ARBA00009524"/>
    </source>
</evidence>
<dbReference type="STRING" id="77635.BISU_1574"/>
<evidence type="ECO:0000256" key="12">
    <source>
        <dbReference type="HAMAP-Rule" id="MF_01965"/>
    </source>
</evidence>
<accession>A0A087EB93</accession>
<evidence type="ECO:0000313" key="17">
    <source>
        <dbReference type="Proteomes" id="UP000029055"/>
    </source>
</evidence>
<dbReference type="GO" id="GO:0052856">
    <property type="term" value="F:NAD(P)HX epimerase activity"/>
    <property type="evidence" value="ECO:0007669"/>
    <property type="project" value="TreeGrafter"/>
</dbReference>
<keyword evidence="5 12" id="KW-0067">ATP-binding</keyword>
<dbReference type="InterPro" id="IPR029056">
    <property type="entry name" value="Ribokinase-like"/>
</dbReference>
<dbReference type="GO" id="GO:0052855">
    <property type="term" value="F:ADP-dependent NAD(P)H-hydrate dehydratase activity"/>
    <property type="evidence" value="ECO:0007669"/>
    <property type="project" value="UniProtKB-UniRule"/>
</dbReference>
<keyword evidence="8 12" id="KW-0456">Lyase</keyword>
<protein>
    <recommendedName>
        <fullName evidence="12">ADP-dependent (S)-NAD(P)H-hydrate dehydratase</fullName>
        <ecNumber evidence="12">4.2.1.136</ecNumber>
    </recommendedName>
    <alternativeName>
        <fullName evidence="12">ADP-dependent NAD(P)HX dehydratase</fullName>
    </alternativeName>
</protein>
<dbReference type="InterPro" id="IPR036652">
    <property type="entry name" value="YjeF_N_dom_sf"/>
</dbReference>
<keyword evidence="7 12" id="KW-0520">NAD</keyword>
<evidence type="ECO:0000256" key="11">
    <source>
        <dbReference type="ARBA" id="ARBA00049209"/>
    </source>
</evidence>
<dbReference type="GO" id="GO:0016301">
    <property type="term" value="F:kinase activity"/>
    <property type="evidence" value="ECO:0007669"/>
    <property type="project" value="UniProtKB-KW"/>
</dbReference>
<dbReference type="eggNOG" id="COG0063">
    <property type="taxonomic scope" value="Bacteria"/>
</dbReference>
<evidence type="ECO:0000256" key="5">
    <source>
        <dbReference type="ARBA" id="ARBA00022840"/>
    </source>
</evidence>
<organism evidence="16 17">
    <name type="scientific">Bifidobacterium subtile</name>
    <dbReference type="NCBI Taxonomy" id="77635"/>
    <lineage>
        <taxon>Bacteria</taxon>
        <taxon>Bacillati</taxon>
        <taxon>Actinomycetota</taxon>
        <taxon>Actinomycetes</taxon>
        <taxon>Bifidobacteriales</taxon>
        <taxon>Bifidobacteriaceae</taxon>
        <taxon>Bifidobacterium</taxon>
    </lineage>
</organism>
<comment type="similarity">
    <text evidence="12">Belongs to the NnrD/CARKD family.</text>
</comment>
<gene>
    <name evidence="12" type="primary">nnrD</name>
    <name evidence="16" type="ORF">BISU_1574</name>
</gene>
<dbReference type="PANTHER" id="PTHR12592">
    <property type="entry name" value="ATP-DEPENDENT (S)-NAD(P)H-HYDRATE DEHYDRATASE FAMILY MEMBER"/>
    <property type="match status" value="1"/>
</dbReference>
<evidence type="ECO:0000256" key="4">
    <source>
        <dbReference type="ARBA" id="ARBA00022741"/>
    </source>
</evidence>
<dbReference type="RefSeq" id="WP_024463778.1">
    <property type="nucleotide sequence ID" value="NZ_CP062939.1"/>
</dbReference>
<comment type="similarity">
    <text evidence="3">In the C-terminal section; belongs to the NnrD/CARKD family.</text>
</comment>
<keyword evidence="16" id="KW-0413">Isomerase</keyword>
<dbReference type="EMBL" id="JGZR01000002">
    <property type="protein sequence ID" value="KFJ05044.1"/>
    <property type="molecule type" value="Genomic_DNA"/>
</dbReference>
<feature type="binding site" evidence="12">
    <location>
        <position position="520"/>
    </location>
    <ligand>
        <name>(6S)-NADPHX</name>
        <dbReference type="ChEBI" id="CHEBI:64076"/>
    </ligand>
</feature>
<dbReference type="Proteomes" id="UP000029055">
    <property type="component" value="Unassembled WGS sequence"/>
</dbReference>
<evidence type="ECO:0000256" key="10">
    <source>
        <dbReference type="ARBA" id="ARBA00048238"/>
    </source>
</evidence>
<comment type="cofactor">
    <cofactor evidence="12">
        <name>Mg(2+)</name>
        <dbReference type="ChEBI" id="CHEBI:18420"/>
    </cofactor>
</comment>
<feature type="domain" description="YjeF N-terminal" evidence="15">
    <location>
        <begin position="24"/>
        <end position="266"/>
    </location>
</feature>
<dbReference type="Gene3D" id="3.40.1190.20">
    <property type="match status" value="1"/>
</dbReference>
<reference evidence="16 17" key="1">
    <citation type="submission" date="2014-03" db="EMBL/GenBank/DDBJ databases">
        <title>Genomics of Bifidobacteria.</title>
        <authorList>
            <person name="Ventura M."/>
            <person name="Milani C."/>
            <person name="Lugli G.A."/>
        </authorList>
    </citation>
    <scope>NUCLEOTIDE SEQUENCE [LARGE SCALE GENOMIC DNA]</scope>
    <source>
        <strain evidence="16 17">LMG 11597</strain>
    </source>
</reference>
<dbReference type="GO" id="GO:0110051">
    <property type="term" value="P:metabolite repair"/>
    <property type="evidence" value="ECO:0007669"/>
    <property type="project" value="TreeGrafter"/>
</dbReference>
<keyword evidence="4 12" id="KW-0547">Nucleotide-binding</keyword>
<name>A0A087EB93_9BIFI</name>
<comment type="subunit">
    <text evidence="12">Homotetramer.</text>
</comment>
<evidence type="ECO:0000256" key="9">
    <source>
        <dbReference type="ARBA" id="ARBA00025153"/>
    </source>
</evidence>
<comment type="function">
    <text evidence="9">Bifunctional enzyme that catalyzes the epimerization of the S- and R-forms of NAD(P)HX and the dehydration of the S-form of NAD(P)HX at the expense of ADP, which is converted to AMP. This allows the repair of both epimers of NAD(P)HX, a damaged form of NAD(P)H that is a result of enzymatic or heat-dependent hydration.</text>
</comment>
<keyword evidence="17" id="KW-1185">Reference proteome</keyword>
<feature type="binding site" evidence="12">
    <location>
        <begin position="486"/>
        <end position="490"/>
    </location>
    <ligand>
        <name>AMP</name>
        <dbReference type="ChEBI" id="CHEBI:456215"/>
    </ligand>
</feature>
<dbReference type="HAMAP" id="MF_01965">
    <property type="entry name" value="NADHX_dehydratase"/>
    <property type="match status" value="1"/>
</dbReference>
<evidence type="ECO:0000256" key="13">
    <source>
        <dbReference type="SAM" id="MobiDB-lite"/>
    </source>
</evidence>
<evidence type="ECO:0000259" key="14">
    <source>
        <dbReference type="PROSITE" id="PS51383"/>
    </source>
</evidence>
<evidence type="ECO:0000256" key="6">
    <source>
        <dbReference type="ARBA" id="ARBA00022857"/>
    </source>
</evidence>
<evidence type="ECO:0000256" key="2">
    <source>
        <dbReference type="ARBA" id="ARBA00006001"/>
    </source>
</evidence>
<dbReference type="SUPFAM" id="SSF64153">
    <property type="entry name" value="YjeF N-terminal domain-like"/>
    <property type="match status" value="1"/>
</dbReference>
<comment type="cofactor">
    <cofactor evidence="1">
        <name>K(+)</name>
        <dbReference type="ChEBI" id="CHEBI:29103"/>
    </cofactor>
</comment>
<evidence type="ECO:0000313" key="16">
    <source>
        <dbReference type="EMBL" id="KFJ05044.1"/>
    </source>
</evidence>
<dbReference type="eggNOG" id="COG0062">
    <property type="taxonomic scope" value="Bacteria"/>
</dbReference>
<evidence type="ECO:0000259" key="15">
    <source>
        <dbReference type="PROSITE" id="PS51385"/>
    </source>
</evidence>